<dbReference type="PANTHER" id="PTHR33744">
    <property type="entry name" value="CARBOHYDRATE DIACID REGULATOR"/>
    <property type="match status" value="1"/>
</dbReference>
<accession>A0A7I7QTH0</accession>
<proteinExistence type="predicted"/>
<feature type="domain" description="Purine catabolism PurC-like" evidence="1">
    <location>
        <begin position="84"/>
        <end position="201"/>
    </location>
</feature>
<dbReference type="InterPro" id="IPR051448">
    <property type="entry name" value="CdaR-like_regulators"/>
</dbReference>
<evidence type="ECO:0008006" key="5">
    <source>
        <dbReference type="Google" id="ProtNLM"/>
    </source>
</evidence>
<name>A0A7I7QTH0_9MYCO</name>
<sequence>MTSPVAGLVTGAVALLSPAKVSLFSQWEIVGMEASFVRVVDRPSRVAGGDTVDSRSRAAEWTGAHRHRFADSVYTVSMALTVADVVALPVVRRGDPEVLSDSHWGDEIRWVHVGDVADLSALLQGGELLLSTGAALRRTPRVYLQSLADAGALGVVVELGPSLPAVSATVAAMAKDLDLALIALHREIKFVEVTEAVHRRIVAAQYEEVTFDRRVHEVFTELSMKRASVTGIVDAAARMLDEPVVLEDLAHQALATSVTGRAAAALLDDWEVRSRRATTGGDEDWLVTSVGPRAEEWGRLIVPRPPGDAERARRVLERAAAALALNRMIERDRSGLHQQAQSGLIDDVLRGRITDGREAAARAHALGLRKSTRYLPVTVRVDRPSDGADPVAAQRRNVDLLDTVAHVVNAAGHTGLFTIRRDGEVGAVVTLAATRAGGDEHALTVLGTDLRTEIRRVHAVAAVTAVGPAAGDVVDAVEGLAEASHVAEVALGMGADARAYYRASDVRLRGLLALLRDDPRVQGFAETELGALLRSSDTAEPSNLTVLREYLASAGNKAALAGRLHVSRPALYKRLATIERILGVDLDDAESLTSLHVAMLVHDARRGARPRADG</sequence>
<evidence type="ECO:0000313" key="3">
    <source>
        <dbReference type="EMBL" id="BBY29552.1"/>
    </source>
</evidence>
<dbReference type="Pfam" id="PF07905">
    <property type="entry name" value="PucR"/>
    <property type="match status" value="1"/>
</dbReference>
<dbReference type="Proteomes" id="UP000467193">
    <property type="component" value="Chromosome"/>
</dbReference>
<reference evidence="3 4" key="1">
    <citation type="journal article" date="2019" name="Emerg. Microbes Infect.">
        <title>Comprehensive subspecies identification of 175 nontuberculous mycobacteria species based on 7547 genomic profiles.</title>
        <authorList>
            <person name="Matsumoto Y."/>
            <person name="Kinjo T."/>
            <person name="Motooka D."/>
            <person name="Nabeya D."/>
            <person name="Jung N."/>
            <person name="Uechi K."/>
            <person name="Horii T."/>
            <person name="Iida T."/>
            <person name="Fujita J."/>
            <person name="Nakamura S."/>
        </authorList>
    </citation>
    <scope>NUCLEOTIDE SEQUENCE [LARGE SCALE GENOMIC DNA]</scope>
    <source>
        <strain evidence="3 4">JCM 17899</strain>
    </source>
</reference>
<dbReference type="InterPro" id="IPR042070">
    <property type="entry name" value="PucR_C-HTH_sf"/>
</dbReference>
<keyword evidence="4" id="KW-1185">Reference proteome</keyword>
<evidence type="ECO:0000259" key="1">
    <source>
        <dbReference type="Pfam" id="PF07905"/>
    </source>
</evidence>
<dbReference type="KEGG" id="msei:MSEDJ_36480"/>
<dbReference type="InterPro" id="IPR025736">
    <property type="entry name" value="PucR_C-HTH_dom"/>
</dbReference>
<feature type="domain" description="PucR C-terminal helix-turn-helix" evidence="2">
    <location>
        <begin position="544"/>
        <end position="600"/>
    </location>
</feature>
<evidence type="ECO:0000259" key="2">
    <source>
        <dbReference type="Pfam" id="PF13556"/>
    </source>
</evidence>
<dbReference type="InterPro" id="IPR012914">
    <property type="entry name" value="PucR_dom"/>
</dbReference>
<dbReference type="PANTHER" id="PTHR33744:SF1">
    <property type="entry name" value="DNA-BINDING TRANSCRIPTIONAL ACTIVATOR ADER"/>
    <property type="match status" value="1"/>
</dbReference>
<dbReference type="Gene3D" id="1.10.10.2840">
    <property type="entry name" value="PucR C-terminal helix-turn-helix domain"/>
    <property type="match status" value="1"/>
</dbReference>
<dbReference type="AlphaFoldDB" id="A0A7I7QTH0"/>
<gene>
    <name evidence="3" type="ORF">MSEDJ_36480</name>
</gene>
<evidence type="ECO:0000313" key="4">
    <source>
        <dbReference type="Proteomes" id="UP000467193"/>
    </source>
</evidence>
<protein>
    <recommendedName>
        <fullName evidence="5">PucR family transcriptional regulator</fullName>
    </recommendedName>
</protein>
<organism evidence="3 4">
    <name type="scientific">Mycolicibacterium sediminis</name>
    <dbReference type="NCBI Taxonomy" id="1286180"/>
    <lineage>
        <taxon>Bacteria</taxon>
        <taxon>Bacillati</taxon>
        <taxon>Actinomycetota</taxon>
        <taxon>Actinomycetes</taxon>
        <taxon>Mycobacteriales</taxon>
        <taxon>Mycobacteriaceae</taxon>
        <taxon>Mycolicibacterium</taxon>
    </lineage>
</organism>
<dbReference type="EMBL" id="AP022588">
    <property type="protein sequence ID" value="BBY29552.1"/>
    <property type="molecule type" value="Genomic_DNA"/>
</dbReference>
<dbReference type="Pfam" id="PF13556">
    <property type="entry name" value="HTH_30"/>
    <property type="match status" value="1"/>
</dbReference>